<dbReference type="InterPro" id="IPR016161">
    <property type="entry name" value="Ald_DH/histidinol_DH"/>
</dbReference>
<reference evidence="2" key="1">
    <citation type="submission" date="2020-03" db="EMBL/GenBank/DDBJ databases">
        <title>Draft sequencing of Paenibacilllus sp. S3N08.</title>
        <authorList>
            <person name="Kim D.-U."/>
        </authorList>
    </citation>
    <scope>NUCLEOTIDE SEQUENCE</scope>
    <source>
        <strain evidence="2">S3N08</strain>
    </source>
</reference>
<organism evidence="2 3">
    <name type="scientific">Paenibacillus agricola</name>
    <dbReference type="NCBI Taxonomy" id="2716264"/>
    <lineage>
        <taxon>Bacteria</taxon>
        <taxon>Bacillati</taxon>
        <taxon>Bacillota</taxon>
        <taxon>Bacilli</taxon>
        <taxon>Bacillales</taxon>
        <taxon>Paenibacillaceae</taxon>
        <taxon>Paenibacillus</taxon>
    </lineage>
</organism>
<name>A0ABX0JJF0_9BACL</name>
<evidence type="ECO:0000313" key="2">
    <source>
        <dbReference type="EMBL" id="NHN34903.1"/>
    </source>
</evidence>
<proteinExistence type="predicted"/>
<dbReference type="Proteomes" id="UP001165962">
    <property type="component" value="Unassembled WGS sequence"/>
</dbReference>
<accession>A0ABX0JJF0</accession>
<dbReference type="Pfam" id="PF00171">
    <property type="entry name" value="Aldedh"/>
    <property type="match status" value="1"/>
</dbReference>
<dbReference type="SUPFAM" id="SSF53720">
    <property type="entry name" value="ALDH-like"/>
    <property type="match status" value="1"/>
</dbReference>
<gene>
    <name evidence="2" type="ORF">G9U52_34745</name>
</gene>
<feature type="domain" description="Aldehyde dehydrogenase" evidence="1">
    <location>
        <begin position="13"/>
        <end position="39"/>
    </location>
</feature>
<evidence type="ECO:0000259" key="1">
    <source>
        <dbReference type="Pfam" id="PF00171"/>
    </source>
</evidence>
<sequence length="48" mass="5121">MVVIAFLYPLPTVAQAPFGGEKESGMGKEGGKSGLKDYLMKFISLNIS</sequence>
<dbReference type="Gene3D" id="3.40.309.10">
    <property type="entry name" value="Aldehyde Dehydrogenase, Chain A, domain 2"/>
    <property type="match status" value="1"/>
</dbReference>
<comment type="caution">
    <text evidence="2">The sequence shown here is derived from an EMBL/GenBank/DDBJ whole genome shotgun (WGS) entry which is preliminary data.</text>
</comment>
<dbReference type="InterPro" id="IPR016163">
    <property type="entry name" value="Ald_DH_C"/>
</dbReference>
<dbReference type="EMBL" id="JAAOIW010000024">
    <property type="protein sequence ID" value="NHN34903.1"/>
    <property type="molecule type" value="Genomic_DNA"/>
</dbReference>
<protein>
    <submittedName>
        <fullName evidence="2">Aldehyde dehydrogenase family protein</fullName>
    </submittedName>
</protein>
<evidence type="ECO:0000313" key="3">
    <source>
        <dbReference type="Proteomes" id="UP001165962"/>
    </source>
</evidence>
<dbReference type="InterPro" id="IPR015590">
    <property type="entry name" value="Aldehyde_DH_dom"/>
</dbReference>
<keyword evidence="3" id="KW-1185">Reference proteome</keyword>